<dbReference type="PANTHER" id="PTHR30136">
    <property type="entry name" value="HELIX-TURN-HELIX TRANSCRIPTIONAL REGULATOR, ICLR FAMILY"/>
    <property type="match status" value="1"/>
</dbReference>
<dbReference type="InterPro" id="IPR014757">
    <property type="entry name" value="Tscrpt_reg_IclR_C"/>
</dbReference>
<protein>
    <submittedName>
        <fullName evidence="6">IclR family transcriptional regulator</fullName>
    </submittedName>
</protein>
<evidence type="ECO:0000313" key="6">
    <source>
        <dbReference type="EMBL" id="MEW9854548.1"/>
    </source>
</evidence>
<accession>A0ABV3R9I2</accession>
<dbReference type="PROSITE" id="PS51077">
    <property type="entry name" value="HTH_ICLR"/>
    <property type="match status" value="1"/>
</dbReference>
<name>A0ABV3R9I2_9SPHN</name>
<dbReference type="RefSeq" id="WP_367770612.1">
    <property type="nucleotide sequence ID" value="NZ_JBFNXR010000021.1"/>
</dbReference>
<dbReference type="Proteomes" id="UP001556118">
    <property type="component" value="Unassembled WGS sequence"/>
</dbReference>
<dbReference type="EMBL" id="JBFNXR010000021">
    <property type="protein sequence ID" value="MEW9854548.1"/>
    <property type="molecule type" value="Genomic_DNA"/>
</dbReference>
<gene>
    <name evidence="6" type="ORF">ABUH87_05065</name>
</gene>
<dbReference type="PROSITE" id="PS51078">
    <property type="entry name" value="ICLR_ED"/>
    <property type="match status" value="1"/>
</dbReference>
<evidence type="ECO:0000256" key="3">
    <source>
        <dbReference type="ARBA" id="ARBA00023163"/>
    </source>
</evidence>
<dbReference type="Pfam" id="PF09339">
    <property type="entry name" value="HTH_IclR"/>
    <property type="match status" value="1"/>
</dbReference>
<keyword evidence="3" id="KW-0804">Transcription</keyword>
<dbReference type="Gene3D" id="1.10.10.10">
    <property type="entry name" value="Winged helix-like DNA-binding domain superfamily/Winged helix DNA-binding domain"/>
    <property type="match status" value="1"/>
</dbReference>
<feature type="domain" description="IclR-ED" evidence="5">
    <location>
        <begin position="72"/>
        <end position="296"/>
    </location>
</feature>
<reference evidence="6 7" key="1">
    <citation type="submission" date="2024-06" db="EMBL/GenBank/DDBJ databases">
        <title>Novosphingobium rhizovicinus M1R2S20.</title>
        <authorList>
            <person name="Sun J.-Q."/>
        </authorList>
    </citation>
    <scope>NUCLEOTIDE SEQUENCE [LARGE SCALE GENOMIC DNA]</scope>
    <source>
        <strain evidence="6 7">M1R2S20</strain>
    </source>
</reference>
<evidence type="ECO:0000313" key="7">
    <source>
        <dbReference type="Proteomes" id="UP001556118"/>
    </source>
</evidence>
<dbReference type="SMART" id="SM00346">
    <property type="entry name" value="HTH_ICLR"/>
    <property type="match status" value="1"/>
</dbReference>
<dbReference type="PANTHER" id="PTHR30136:SF24">
    <property type="entry name" value="HTH-TYPE TRANSCRIPTIONAL REPRESSOR ALLR"/>
    <property type="match status" value="1"/>
</dbReference>
<dbReference type="InterPro" id="IPR036390">
    <property type="entry name" value="WH_DNA-bd_sf"/>
</dbReference>
<feature type="domain" description="HTH iclR-type" evidence="4">
    <location>
        <begin position="8"/>
        <end position="71"/>
    </location>
</feature>
<organism evidence="6 7">
    <name type="scientific">Novosphingobium rhizovicinum</name>
    <dbReference type="NCBI Taxonomy" id="3228928"/>
    <lineage>
        <taxon>Bacteria</taxon>
        <taxon>Pseudomonadati</taxon>
        <taxon>Pseudomonadota</taxon>
        <taxon>Alphaproteobacteria</taxon>
        <taxon>Sphingomonadales</taxon>
        <taxon>Sphingomonadaceae</taxon>
        <taxon>Novosphingobium</taxon>
    </lineage>
</organism>
<sequence length="308" mass="33219">MAEFGDGSGPNNRVVEVMNFLAAHPTESFTLAEIASRLGLSNGSAHRVLTTLAEARYLTRHPRHKTYSLGLVMVAIGQAALSQHRDIDAVRQEVALVARELRVQCMASAIVSNEMLVVACEGTPANFAPANRVGERWPFVPPLGMGFIAWADQKTREEYLARAPAALSDIAHERLSVGLEAFRRRGYGMAGDGPVIRALRRFTSRPAAYHNEEAYWSGLTQLVGDISEREIQLLDVADATGEGVSYIIAPVFSAAGEVAYEIGISGFPPGLTENDIERYVDRVRTAAANVTMQLNGSAPWIGGVSAPA</sequence>
<evidence type="ECO:0000259" key="4">
    <source>
        <dbReference type="PROSITE" id="PS51077"/>
    </source>
</evidence>
<dbReference type="InterPro" id="IPR005471">
    <property type="entry name" value="Tscrpt_reg_IclR_N"/>
</dbReference>
<keyword evidence="7" id="KW-1185">Reference proteome</keyword>
<evidence type="ECO:0000256" key="2">
    <source>
        <dbReference type="ARBA" id="ARBA00023125"/>
    </source>
</evidence>
<dbReference type="SUPFAM" id="SSF55781">
    <property type="entry name" value="GAF domain-like"/>
    <property type="match status" value="1"/>
</dbReference>
<keyword evidence="1" id="KW-0805">Transcription regulation</keyword>
<evidence type="ECO:0000259" key="5">
    <source>
        <dbReference type="PROSITE" id="PS51078"/>
    </source>
</evidence>
<comment type="caution">
    <text evidence="6">The sequence shown here is derived from an EMBL/GenBank/DDBJ whole genome shotgun (WGS) entry which is preliminary data.</text>
</comment>
<dbReference type="InterPro" id="IPR036388">
    <property type="entry name" value="WH-like_DNA-bd_sf"/>
</dbReference>
<proteinExistence type="predicted"/>
<dbReference type="InterPro" id="IPR029016">
    <property type="entry name" value="GAF-like_dom_sf"/>
</dbReference>
<keyword evidence="2" id="KW-0238">DNA-binding</keyword>
<evidence type="ECO:0000256" key="1">
    <source>
        <dbReference type="ARBA" id="ARBA00023015"/>
    </source>
</evidence>
<dbReference type="InterPro" id="IPR050707">
    <property type="entry name" value="HTH_MetabolicPath_Reg"/>
</dbReference>
<dbReference type="SUPFAM" id="SSF46785">
    <property type="entry name" value="Winged helix' DNA-binding domain"/>
    <property type="match status" value="1"/>
</dbReference>
<dbReference type="Gene3D" id="3.30.450.40">
    <property type="match status" value="1"/>
</dbReference>